<evidence type="ECO:0000313" key="7">
    <source>
        <dbReference type="Proteomes" id="UP000321039"/>
    </source>
</evidence>
<dbReference type="RefSeq" id="WP_148069200.1">
    <property type="nucleotide sequence ID" value="NZ_VRZA01000005.1"/>
</dbReference>
<dbReference type="PANTHER" id="PTHR11699">
    <property type="entry name" value="ALDEHYDE DEHYDROGENASE-RELATED"/>
    <property type="match status" value="1"/>
</dbReference>
<keyword evidence="2 4" id="KW-0560">Oxidoreductase</keyword>
<dbReference type="InterPro" id="IPR029510">
    <property type="entry name" value="Ald_DH_CS_GLU"/>
</dbReference>
<dbReference type="GO" id="GO:0016620">
    <property type="term" value="F:oxidoreductase activity, acting on the aldehyde or oxo group of donors, NAD or NADP as acceptor"/>
    <property type="evidence" value="ECO:0007669"/>
    <property type="project" value="InterPro"/>
</dbReference>
<dbReference type="SUPFAM" id="SSF53720">
    <property type="entry name" value="ALDH-like"/>
    <property type="match status" value="1"/>
</dbReference>
<dbReference type="Proteomes" id="UP000321039">
    <property type="component" value="Unassembled WGS sequence"/>
</dbReference>
<dbReference type="Pfam" id="PF00171">
    <property type="entry name" value="Aldedh"/>
    <property type="match status" value="1"/>
</dbReference>
<evidence type="ECO:0000313" key="6">
    <source>
        <dbReference type="EMBL" id="TXS91961.1"/>
    </source>
</evidence>
<dbReference type="InterPro" id="IPR016161">
    <property type="entry name" value="Ald_DH/histidinol_DH"/>
</dbReference>
<dbReference type="PROSITE" id="PS00070">
    <property type="entry name" value="ALDEHYDE_DEHYDR_CYS"/>
    <property type="match status" value="1"/>
</dbReference>
<reference evidence="6 7" key="1">
    <citation type="submission" date="2019-08" db="EMBL/GenBank/DDBJ databases">
        <title>Parahaliea maris sp. nov., isolated from the surface seawater.</title>
        <authorList>
            <person name="Liu Y."/>
        </authorList>
    </citation>
    <scope>NUCLEOTIDE SEQUENCE [LARGE SCALE GENOMIC DNA]</scope>
    <source>
        <strain evidence="6 7">HSLHS9</strain>
    </source>
</reference>
<evidence type="ECO:0000256" key="4">
    <source>
        <dbReference type="RuleBase" id="RU003345"/>
    </source>
</evidence>
<dbReference type="InterPro" id="IPR016160">
    <property type="entry name" value="Ald_DH_CS_CYS"/>
</dbReference>
<evidence type="ECO:0000256" key="1">
    <source>
        <dbReference type="ARBA" id="ARBA00009986"/>
    </source>
</evidence>
<comment type="caution">
    <text evidence="6">The sequence shown here is derived from an EMBL/GenBank/DDBJ whole genome shotgun (WGS) entry which is preliminary data.</text>
</comment>
<proteinExistence type="inferred from homology"/>
<name>A0A5C8ZXL4_9GAMM</name>
<evidence type="ECO:0000256" key="2">
    <source>
        <dbReference type="ARBA" id="ARBA00023002"/>
    </source>
</evidence>
<evidence type="ECO:0000259" key="5">
    <source>
        <dbReference type="Pfam" id="PF00171"/>
    </source>
</evidence>
<feature type="active site" evidence="3">
    <location>
        <position position="281"/>
    </location>
</feature>
<gene>
    <name evidence="6" type="ORF">FV139_14645</name>
</gene>
<evidence type="ECO:0000256" key="3">
    <source>
        <dbReference type="PROSITE-ProRule" id="PRU10007"/>
    </source>
</evidence>
<organism evidence="6 7">
    <name type="scientific">Parahaliea maris</name>
    <dbReference type="NCBI Taxonomy" id="2716870"/>
    <lineage>
        <taxon>Bacteria</taxon>
        <taxon>Pseudomonadati</taxon>
        <taxon>Pseudomonadota</taxon>
        <taxon>Gammaproteobacteria</taxon>
        <taxon>Cellvibrionales</taxon>
        <taxon>Halieaceae</taxon>
        <taxon>Parahaliea</taxon>
    </lineage>
</organism>
<comment type="similarity">
    <text evidence="1 4">Belongs to the aldehyde dehydrogenase family.</text>
</comment>
<dbReference type="InterPro" id="IPR016162">
    <property type="entry name" value="Ald_DH_N"/>
</dbReference>
<keyword evidence="7" id="KW-1185">Reference proteome</keyword>
<dbReference type="InterPro" id="IPR016163">
    <property type="entry name" value="Ald_DH_C"/>
</dbReference>
<dbReference type="InterPro" id="IPR015590">
    <property type="entry name" value="Aldehyde_DH_dom"/>
</dbReference>
<dbReference type="Gene3D" id="3.40.309.10">
    <property type="entry name" value="Aldehyde Dehydrogenase, Chain A, domain 2"/>
    <property type="match status" value="1"/>
</dbReference>
<dbReference type="Gene3D" id="3.40.605.10">
    <property type="entry name" value="Aldehyde Dehydrogenase, Chain A, domain 1"/>
    <property type="match status" value="1"/>
</dbReference>
<protein>
    <submittedName>
        <fullName evidence="6">Aldehyde dehydrogenase</fullName>
    </submittedName>
</protein>
<dbReference type="AlphaFoldDB" id="A0A5C8ZXL4"/>
<dbReference type="FunFam" id="3.40.605.10:FF:000007">
    <property type="entry name" value="NAD/NADP-dependent betaine aldehyde dehydrogenase"/>
    <property type="match status" value="1"/>
</dbReference>
<sequence>MSHQHLEQLAAPTPGSDLAKALLASVQERGIFINGEYSPASNGQTLDTCDPATGQVLARIANASEADIDRAVAAARAALNGPWATMTPLERSALLIRIAEKIEAHIDELSELEILDQGKAWAVARWAEIPAAANQFRYFAGQAMTIEGRTITTSVNYQPEGKQVQAWTVREPVGVVAAITPWNSPLVLTAMKLAPALAAGCTVVLKPAELTSLSALRLCELMHEAGLPTGVLNVITGDGRTAGAQLAAHTGVDKVAFTGSTATGRAVVAASQSNLKCITLELGGKSPAIVLPDADLELAIPGVANGIFFNGGQVCVANSRAYIHRSVFDQVIEGIVAYGSGLKLGHGLDQSTEMGPLVSKGQADRVMSFIEGARRDGASVLCGGEQTGPNGTFIQPTVITGTRGDMPVHCEEVFGPVLVAEPYDDIEEAINWANDSEYGLAGSLWTQDLSSAQRLSRQIKAGTIWINTHSMFDASLPIGGMKQSGYGRESGQVAMDNYLEWKTICAVV</sequence>
<accession>A0A5C8ZXL4</accession>
<dbReference type="FunFam" id="3.40.309.10:FF:000012">
    <property type="entry name" value="Betaine aldehyde dehydrogenase"/>
    <property type="match status" value="1"/>
</dbReference>
<dbReference type="EMBL" id="VRZA01000005">
    <property type="protein sequence ID" value="TXS91961.1"/>
    <property type="molecule type" value="Genomic_DNA"/>
</dbReference>
<dbReference type="PROSITE" id="PS00687">
    <property type="entry name" value="ALDEHYDE_DEHYDR_GLU"/>
    <property type="match status" value="1"/>
</dbReference>
<feature type="domain" description="Aldehyde dehydrogenase" evidence="5">
    <location>
        <begin position="41"/>
        <end position="504"/>
    </location>
</feature>